<reference evidence="2 3" key="1">
    <citation type="journal article" date="2024" name="BMC Biol.">
        <title>Comparative genomics of Ascetosporea gives new insight into the evolutionary basis for animal parasitism in Rhizaria.</title>
        <authorList>
            <person name="Hiltunen Thoren M."/>
            <person name="Onut-Brannstrom I."/>
            <person name="Alfjorden A."/>
            <person name="Peckova H."/>
            <person name="Swords F."/>
            <person name="Hooper C."/>
            <person name="Holzer A.S."/>
            <person name="Bass D."/>
            <person name="Burki F."/>
        </authorList>
    </citation>
    <scope>NUCLEOTIDE SEQUENCE [LARGE SCALE GENOMIC DNA]</scope>
    <source>
        <strain evidence="2">20-A016</strain>
    </source>
</reference>
<evidence type="ECO:0000313" key="3">
    <source>
        <dbReference type="Proteomes" id="UP001439008"/>
    </source>
</evidence>
<evidence type="ECO:0000313" key="2">
    <source>
        <dbReference type="EMBL" id="MES1922911.1"/>
    </source>
</evidence>
<dbReference type="Pfam" id="PF22785">
    <property type="entry name" value="Tc-R-P"/>
    <property type="match status" value="1"/>
</dbReference>
<dbReference type="InterPro" id="IPR029021">
    <property type="entry name" value="Prot-tyrosine_phosphatase-like"/>
</dbReference>
<dbReference type="EMBL" id="JBDODL010004007">
    <property type="protein sequence ID" value="MES1922911.1"/>
    <property type="molecule type" value="Genomic_DNA"/>
</dbReference>
<accession>A0ABV2ATB4</accession>
<gene>
    <name evidence="2" type="ORF">MHBO_004440</name>
</gene>
<protein>
    <recommendedName>
        <fullName evidence="1">Tyrosine specific protein phosphatases domain-containing protein</fullName>
    </recommendedName>
</protein>
<dbReference type="InterPro" id="IPR050561">
    <property type="entry name" value="PTP"/>
</dbReference>
<dbReference type="PROSITE" id="PS50056">
    <property type="entry name" value="TYR_PHOSPHATASE_2"/>
    <property type="match status" value="1"/>
</dbReference>
<organism evidence="2 3">
    <name type="scientific">Bonamia ostreae</name>
    <dbReference type="NCBI Taxonomy" id="126728"/>
    <lineage>
        <taxon>Eukaryota</taxon>
        <taxon>Sar</taxon>
        <taxon>Rhizaria</taxon>
        <taxon>Endomyxa</taxon>
        <taxon>Ascetosporea</taxon>
        <taxon>Haplosporida</taxon>
        <taxon>Bonamia</taxon>
    </lineage>
</organism>
<evidence type="ECO:0000259" key="1">
    <source>
        <dbReference type="PROSITE" id="PS50056"/>
    </source>
</evidence>
<dbReference type="Proteomes" id="UP001439008">
    <property type="component" value="Unassembled WGS sequence"/>
</dbReference>
<keyword evidence="3" id="KW-1185">Reference proteome</keyword>
<feature type="non-terminal residue" evidence="2">
    <location>
        <position position="127"/>
    </location>
</feature>
<sequence>MVSQQDKISFSSSTDPHIFEESVGKKKIRFLVTQTPTAGNKKDYLKLFKQNNVSFIVRTCSPFYEKSYFVEAGFQFQDLVFSDDAFPSNSIISRWLKIVDIAMKAKSGSPIAVHCVAGHGRSFLLVF</sequence>
<name>A0ABV2ATB4_9EUKA</name>
<comment type="caution">
    <text evidence="2">The sequence shown here is derived from an EMBL/GenBank/DDBJ whole genome shotgun (WGS) entry which is preliminary data.</text>
</comment>
<dbReference type="SUPFAM" id="SSF52799">
    <property type="entry name" value="(Phosphotyrosine protein) phosphatases II"/>
    <property type="match status" value="1"/>
</dbReference>
<dbReference type="PANTHER" id="PTHR23339">
    <property type="entry name" value="TYROSINE SPECIFIC PROTEIN PHOSPHATASE AND DUAL SPECIFICITY PROTEIN PHOSPHATASE"/>
    <property type="match status" value="1"/>
</dbReference>
<proteinExistence type="predicted"/>
<dbReference type="InterPro" id="IPR000387">
    <property type="entry name" value="Tyr_Pase_dom"/>
</dbReference>
<dbReference type="Gene3D" id="3.90.190.10">
    <property type="entry name" value="Protein tyrosine phosphatase superfamily"/>
    <property type="match status" value="1"/>
</dbReference>
<feature type="domain" description="Tyrosine specific protein phosphatases" evidence="1">
    <location>
        <begin position="93"/>
        <end position="127"/>
    </location>
</feature>